<dbReference type="Pfam" id="PF00703">
    <property type="entry name" value="Glyco_hydro_2"/>
    <property type="match status" value="1"/>
</dbReference>
<dbReference type="SUPFAM" id="SSF49785">
    <property type="entry name" value="Galactose-binding domain-like"/>
    <property type="match status" value="1"/>
</dbReference>
<dbReference type="InterPro" id="IPR013783">
    <property type="entry name" value="Ig-like_fold"/>
</dbReference>
<dbReference type="Gene3D" id="2.60.120.260">
    <property type="entry name" value="Galactose-binding domain-like"/>
    <property type="match status" value="1"/>
</dbReference>
<dbReference type="AlphaFoldDB" id="A0A9W6B5W8"/>
<evidence type="ECO:0000256" key="2">
    <source>
        <dbReference type="ARBA" id="ARBA00022801"/>
    </source>
</evidence>
<feature type="domain" description="Glycoside hydrolase family 2 catalytic" evidence="5">
    <location>
        <begin position="358"/>
        <end position="532"/>
    </location>
</feature>
<evidence type="ECO:0000259" key="5">
    <source>
        <dbReference type="Pfam" id="PF02836"/>
    </source>
</evidence>
<evidence type="ECO:0000313" key="9">
    <source>
        <dbReference type="Proteomes" id="UP001143545"/>
    </source>
</evidence>
<evidence type="ECO:0000259" key="7">
    <source>
        <dbReference type="Pfam" id="PF18565"/>
    </source>
</evidence>
<dbReference type="InterPro" id="IPR017853">
    <property type="entry name" value="GH"/>
</dbReference>
<organism evidence="8 9">
    <name type="scientific">Neptunitalea chrysea</name>
    <dbReference type="NCBI Taxonomy" id="1647581"/>
    <lineage>
        <taxon>Bacteria</taxon>
        <taxon>Pseudomonadati</taxon>
        <taxon>Bacteroidota</taxon>
        <taxon>Flavobacteriia</taxon>
        <taxon>Flavobacteriales</taxon>
        <taxon>Flavobacteriaceae</taxon>
        <taxon>Neptunitalea</taxon>
    </lineage>
</organism>
<dbReference type="InterPro" id="IPR008979">
    <property type="entry name" value="Galactose-bd-like_sf"/>
</dbReference>
<dbReference type="InterPro" id="IPR048229">
    <property type="entry name" value="GalB-like"/>
</dbReference>
<dbReference type="SUPFAM" id="SSF51445">
    <property type="entry name" value="(Trans)glycosidases"/>
    <property type="match status" value="1"/>
</dbReference>
<dbReference type="Proteomes" id="UP001143545">
    <property type="component" value="Unassembled WGS sequence"/>
</dbReference>
<dbReference type="Pfam" id="PF16355">
    <property type="entry name" value="DUF4982"/>
    <property type="match status" value="1"/>
</dbReference>
<evidence type="ECO:0000259" key="4">
    <source>
        <dbReference type="Pfam" id="PF00703"/>
    </source>
</evidence>
<dbReference type="SUPFAM" id="SSF49373">
    <property type="entry name" value="Invasin/intimin cell-adhesion fragments"/>
    <property type="match status" value="1"/>
</dbReference>
<evidence type="ECO:0000259" key="6">
    <source>
        <dbReference type="Pfam" id="PF16355"/>
    </source>
</evidence>
<feature type="domain" description="Glycoside hydrolase family 2" evidence="7">
    <location>
        <begin position="772"/>
        <end position="873"/>
    </location>
</feature>
<dbReference type="SUPFAM" id="SSF49303">
    <property type="entry name" value="beta-Galactosidase/glucuronidase domain"/>
    <property type="match status" value="1"/>
</dbReference>
<evidence type="ECO:0000313" key="8">
    <source>
        <dbReference type="EMBL" id="GLB51869.1"/>
    </source>
</evidence>
<dbReference type="InterPro" id="IPR008964">
    <property type="entry name" value="Invasin/intimin_cell_adhesion"/>
</dbReference>
<protein>
    <submittedName>
        <fullName evidence="8">Beta-galactosidase</fullName>
    </submittedName>
</protein>
<keyword evidence="9" id="KW-1185">Reference proteome</keyword>
<evidence type="ECO:0000256" key="1">
    <source>
        <dbReference type="ARBA" id="ARBA00007401"/>
    </source>
</evidence>
<dbReference type="InterPro" id="IPR036156">
    <property type="entry name" value="Beta-gal/glucu_dom_sf"/>
</dbReference>
<dbReference type="PRINTS" id="PR00132">
    <property type="entry name" value="GLHYDRLASE2"/>
</dbReference>
<dbReference type="InterPro" id="IPR040605">
    <property type="entry name" value="Glyco_hydro2_dom5"/>
</dbReference>
<dbReference type="EMBL" id="BRVP01000005">
    <property type="protein sequence ID" value="GLB51869.1"/>
    <property type="molecule type" value="Genomic_DNA"/>
</dbReference>
<dbReference type="Gene3D" id="3.20.20.80">
    <property type="entry name" value="Glycosidases"/>
    <property type="match status" value="1"/>
</dbReference>
<accession>A0A9W6B5W8</accession>
<dbReference type="NCBIfam" id="NF041463">
    <property type="entry name" value="GalB"/>
    <property type="match status" value="1"/>
</dbReference>
<reference evidence="8" key="1">
    <citation type="submission" date="2022-07" db="EMBL/GenBank/DDBJ databases">
        <title>Taxonomy of Novel Oxalotrophic and Methylotrophic Bacteria.</title>
        <authorList>
            <person name="Sahin N."/>
            <person name="Tani A."/>
        </authorList>
    </citation>
    <scope>NUCLEOTIDE SEQUENCE</scope>
    <source>
        <strain evidence="8">AM327</strain>
    </source>
</reference>
<dbReference type="PANTHER" id="PTHR42732">
    <property type="entry name" value="BETA-GALACTOSIDASE"/>
    <property type="match status" value="1"/>
</dbReference>
<dbReference type="InterPro" id="IPR006101">
    <property type="entry name" value="Glyco_hydro_2"/>
</dbReference>
<feature type="domain" description="Glycoside hydrolase family 2 immunoglobulin-like beta-sandwich" evidence="4">
    <location>
        <begin position="241"/>
        <end position="351"/>
    </location>
</feature>
<dbReference type="InterPro" id="IPR023232">
    <property type="entry name" value="Glyco_hydro_2_AS"/>
</dbReference>
<sequence length="880" mass="98310">MSPPRERISLNNGWTFFKYDSEKTADSLCYDLRPEIKEIQEARPADQEPTAPEIMTADNHVLKPYILPTGNEFLADSSKHYKRPQGDPGSNFPFVQYDFDDSAWEQVNLPHDWAINGPFMEGWNAKVGGGMGRLPSDGIAWYRKKIDIPISDQGKSIYLDLDGAMSYAIVWVNGHLVGGWPYGYSSWRVALTPYLNFGAPNQIAIRIDNPNHSSRWYPGGGIYRNVWLVKTHSLHIDHWGTRITSTDVSSASAIISMDVKLKNTSGQKMPVEILTKIYESEDLNKVITSFPIQSCTVDAYHTSLFSSKVTLQNPKLWGPPPTQSPNLYVAVTEVKNNGQIIDRYETTFGVRTISYDANKGIFVNGEKIYIQGVNQHHDLGSLGAAFNVKAAKRQLTMLAEMGVNAIRLAHNPPAPELLDLTDKMGFLVVDEMFDGWQRKKNPHDFHLIFDDWYEQDVRAWVRRDKNHPSIIIWSTGNEVGEQYTGISGAEISKRLKLIVKEEDPTRPVTASMNYAKPDMPLPETLDVISLNYQGEGIRNAPAYAHLKGINTAPLYPKFHKTFPDKVILSSENAAALSSRGTYIFPVTERISAPVSDSTGGDSKNMHVSAYELYTAPFGSSADKVFASLDQHPYVAGGFVWSGWDYLGEPSPYYLARSSYYGVIDLAGFKKDRFYLYQSKWRPNFPMAHILPHWNWPDRIGKKTPVHVFTSGDEAELFLNGKSMGRKKKGAYEYRLRWDTIKYNPGTLKVIAYKNGQKWAEDSVTTSMAPHQLKIETVSTQMIANGEDLCFVTVQVVDAKGIPVPTANNEISFEISGPGVFIASDNGDPSDMTSFGSSKRNAFNGKILAILKSTNTPGIIQLTARASGLQSAQINIHSVIQ</sequence>
<name>A0A9W6B5W8_9FLAO</name>
<evidence type="ECO:0000256" key="3">
    <source>
        <dbReference type="ARBA" id="ARBA00023295"/>
    </source>
</evidence>
<dbReference type="GO" id="GO:0005975">
    <property type="term" value="P:carbohydrate metabolic process"/>
    <property type="evidence" value="ECO:0007669"/>
    <property type="project" value="InterPro"/>
</dbReference>
<comment type="caution">
    <text evidence="8">The sequence shown here is derived from an EMBL/GenBank/DDBJ whole genome shotgun (WGS) entry which is preliminary data.</text>
</comment>
<keyword evidence="3" id="KW-0326">Glycosidase</keyword>
<dbReference type="PANTHER" id="PTHR42732:SF1">
    <property type="entry name" value="BETA-MANNOSIDASE"/>
    <property type="match status" value="1"/>
</dbReference>
<feature type="domain" description="DUF4982" evidence="6">
    <location>
        <begin position="700"/>
        <end position="759"/>
    </location>
</feature>
<dbReference type="Gene3D" id="2.60.40.10">
    <property type="entry name" value="Immunoglobulins"/>
    <property type="match status" value="3"/>
</dbReference>
<dbReference type="GO" id="GO:0004553">
    <property type="term" value="F:hydrolase activity, hydrolyzing O-glycosyl compounds"/>
    <property type="evidence" value="ECO:0007669"/>
    <property type="project" value="InterPro"/>
</dbReference>
<dbReference type="InterPro" id="IPR006103">
    <property type="entry name" value="Glyco_hydro_2_cat"/>
</dbReference>
<dbReference type="InterPro" id="IPR051913">
    <property type="entry name" value="GH2_Domain-Containing"/>
</dbReference>
<dbReference type="InterPro" id="IPR006102">
    <property type="entry name" value="Ig-like_GH2"/>
</dbReference>
<dbReference type="PROSITE" id="PS00608">
    <property type="entry name" value="GLYCOSYL_HYDROL_F2_2"/>
    <property type="match status" value="1"/>
</dbReference>
<dbReference type="Pfam" id="PF18565">
    <property type="entry name" value="Glyco_hydro2_C5"/>
    <property type="match status" value="1"/>
</dbReference>
<dbReference type="InterPro" id="IPR032311">
    <property type="entry name" value="DUF4982"/>
</dbReference>
<keyword evidence="2" id="KW-0378">Hydrolase</keyword>
<comment type="similarity">
    <text evidence="1">Belongs to the glycosyl hydrolase 2 family.</text>
</comment>
<proteinExistence type="inferred from homology"/>
<dbReference type="Pfam" id="PF02836">
    <property type="entry name" value="Glyco_hydro_2_C"/>
    <property type="match status" value="1"/>
</dbReference>
<gene>
    <name evidence="8" type="ORF">NBRC110019_09080</name>
</gene>